<dbReference type="InterPro" id="IPR005467">
    <property type="entry name" value="His_kinase_dom"/>
</dbReference>
<dbReference type="InterPro" id="IPR004358">
    <property type="entry name" value="Sig_transdc_His_kin-like_C"/>
</dbReference>
<protein>
    <recommendedName>
        <fullName evidence="2">histidine kinase</fullName>
        <ecNumber evidence="2">2.7.13.3</ecNumber>
    </recommendedName>
</protein>
<comment type="catalytic activity">
    <reaction evidence="1">
        <text>ATP + protein L-histidine = ADP + protein N-phospho-L-histidine.</text>
        <dbReference type="EC" id="2.7.13.3"/>
    </reaction>
</comment>
<evidence type="ECO:0000313" key="5">
    <source>
        <dbReference type="EMBL" id="SMG41125.1"/>
    </source>
</evidence>
<evidence type="ECO:0000259" key="3">
    <source>
        <dbReference type="PROSITE" id="PS50109"/>
    </source>
</evidence>
<dbReference type="CDD" id="cd00130">
    <property type="entry name" value="PAS"/>
    <property type="match status" value="3"/>
</dbReference>
<dbReference type="SMART" id="SM00387">
    <property type="entry name" value="HATPase_c"/>
    <property type="match status" value="1"/>
</dbReference>
<dbReference type="PROSITE" id="PS50112">
    <property type="entry name" value="PAS"/>
    <property type="match status" value="2"/>
</dbReference>
<evidence type="ECO:0000256" key="1">
    <source>
        <dbReference type="ARBA" id="ARBA00000085"/>
    </source>
</evidence>
<dbReference type="PANTHER" id="PTHR43065:SF42">
    <property type="entry name" value="TWO-COMPONENT SENSOR PPRA"/>
    <property type="match status" value="1"/>
</dbReference>
<organism evidence="5 6">
    <name type="scientific">Dethiosulfovibrio salsuginis</name>
    <dbReference type="NCBI Taxonomy" id="561720"/>
    <lineage>
        <taxon>Bacteria</taxon>
        <taxon>Thermotogati</taxon>
        <taxon>Synergistota</taxon>
        <taxon>Synergistia</taxon>
        <taxon>Synergistales</taxon>
        <taxon>Dethiosulfovibrionaceae</taxon>
        <taxon>Dethiosulfovibrio</taxon>
    </lineage>
</organism>
<dbReference type="Gene3D" id="3.30.565.10">
    <property type="entry name" value="Histidine kinase-like ATPase, C-terminal domain"/>
    <property type="match status" value="1"/>
</dbReference>
<reference evidence="6" key="1">
    <citation type="submission" date="2017-04" db="EMBL/GenBank/DDBJ databases">
        <authorList>
            <person name="Varghese N."/>
            <person name="Submissions S."/>
        </authorList>
    </citation>
    <scope>NUCLEOTIDE SEQUENCE [LARGE SCALE GENOMIC DNA]</scope>
    <source>
        <strain evidence="6">USBA 82</strain>
    </source>
</reference>
<dbReference type="SMART" id="SM00091">
    <property type="entry name" value="PAS"/>
    <property type="match status" value="3"/>
</dbReference>
<evidence type="ECO:0000259" key="4">
    <source>
        <dbReference type="PROSITE" id="PS50112"/>
    </source>
</evidence>
<dbReference type="Gene3D" id="1.10.287.130">
    <property type="match status" value="1"/>
</dbReference>
<dbReference type="AlphaFoldDB" id="A0A1X7KIB6"/>
<keyword evidence="6" id="KW-1185">Reference proteome</keyword>
<evidence type="ECO:0000256" key="2">
    <source>
        <dbReference type="ARBA" id="ARBA00012438"/>
    </source>
</evidence>
<dbReference type="GO" id="GO:0000155">
    <property type="term" value="F:phosphorelay sensor kinase activity"/>
    <property type="evidence" value="ECO:0007669"/>
    <property type="project" value="InterPro"/>
</dbReference>
<dbReference type="Pfam" id="PF13188">
    <property type="entry name" value="PAS_8"/>
    <property type="match status" value="1"/>
</dbReference>
<dbReference type="PROSITE" id="PS50109">
    <property type="entry name" value="HIS_KIN"/>
    <property type="match status" value="1"/>
</dbReference>
<gene>
    <name evidence="5" type="ORF">SAMN06275492_1294</name>
</gene>
<dbReference type="SUPFAM" id="SSF55874">
    <property type="entry name" value="ATPase domain of HSP90 chaperone/DNA topoisomerase II/histidine kinase"/>
    <property type="match status" value="1"/>
</dbReference>
<name>A0A1X7KIB6_9BACT</name>
<dbReference type="InterPro" id="IPR036097">
    <property type="entry name" value="HisK_dim/P_sf"/>
</dbReference>
<dbReference type="InterPro" id="IPR003594">
    <property type="entry name" value="HATPase_dom"/>
</dbReference>
<dbReference type="SUPFAM" id="SSF47384">
    <property type="entry name" value="Homodimeric domain of signal transducing histidine kinase"/>
    <property type="match status" value="1"/>
</dbReference>
<proteinExistence type="predicted"/>
<sequence length="697" mass="77210">MSFDTLSSAMARSVLYGLLIQRDGQILFANDKAARIVGLEGGEDLRGRPFARFVDKKDLPCFKEKLVQGMASHVIFSECRLIGVDGYRRSVDVEILPLSDDRVGQSLLVLMDLSVRKGIEHSHWESEKKHWELFNALSEGVVVHEIENGQEPGQISEVNDFFCMMIGRPRDELLASNMIDLVGQGDRSKARELYGDLLEKGKIDARLSLTRVDGKPLPVEISVRVVSLWDRPVALGVFRDLSSIFRLKGEMESLERRYRSFFSNLSDAFALYEVVRDEKGHPWMYRFSQVNRPYLDLLGLEEDEVLGKNVLDVAPDGDILMLPASYKVALSGKPMRFEHHSIIKNAFWTVSVFSPDRGYVAVVLCDVTSTRKLEAQGEVFERLETLGKTTAGVAHDFSNHLVGIMSYATSISRSSSDPSARVMASRVMDIASKANDLIKRLLAISQKGEISFHKVDLHEVIREAVELLAFGWDERFAIRLSLDSPSGEIVGNGSQIYNALSNLLINGTDFMPEGGIISVSTDLVQLEDPIPPSIQGDLAPGYYVKVSVADRGRGIAPRDLPRIFDPFFTTKPQGTGMGLPMVFATAQAHNGGIEVHSVPRKGTVFSLYFPIEGSVTLLSEQALEGNLSGDLAAFSEDPDPLGGLLRELELHRPKGAEEALVDLVRSGCLDEELASRIREHLGGYRFDLALKELQGSR</sequence>
<evidence type="ECO:0000313" key="6">
    <source>
        <dbReference type="Proteomes" id="UP000193355"/>
    </source>
</evidence>
<dbReference type="InterPro" id="IPR036890">
    <property type="entry name" value="HATPase_C_sf"/>
</dbReference>
<dbReference type="OrthoDB" id="6231at2"/>
<dbReference type="Gene3D" id="3.30.450.20">
    <property type="entry name" value="PAS domain"/>
    <property type="match status" value="3"/>
</dbReference>
<dbReference type="STRING" id="561720.SAMN06275492_1294"/>
<feature type="domain" description="PAS" evidence="4">
    <location>
        <begin position="126"/>
        <end position="201"/>
    </location>
</feature>
<dbReference type="EC" id="2.7.13.3" evidence="2"/>
<dbReference type="PRINTS" id="PR00344">
    <property type="entry name" value="BCTRLSENSOR"/>
</dbReference>
<dbReference type="Pfam" id="PF02518">
    <property type="entry name" value="HATPase_c"/>
    <property type="match status" value="1"/>
</dbReference>
<dbReference type="EMBL" id="FXBB01000029">
    <property type="protein sequence ID" value="SMG41125.1"/>
    <property type="molecule type" value="Genomic_DNA"/>
</dbReference>
<dbReference type="InterPro" id="IPR035965">
    <property type="entry name" value="PAS-like_dom_sf"/>
</dbReference>
<feature type="domain" description="Histidine kinase" evidence="3">
    <location>
        <begin position="392"/>
        <end position="613"/>
    </location>
</feature>
<dbReference type="RefSeq" id="WP_085545207.1">
    <property type="nucleotide sequence ID" value="NZ_FXBB01000029.1"/>
</dbReference>
<dbReference type="SUPFAM" id="SSF55785">
    <property type="entry name" value="PYP-like sensor domain (PAS domain)"/>
    <property type="match status" value="3"/>
</dbReference>
<feature type="domain" description="PAS" evidence="4">
    <location>
        <begin position="274"/>
        <end position="333"/>
    </location>
</feature>
<dbReference type="PANTHER" id="PTHR43065">
    <property type="entry name" value="SENSOR HISTIDINE KINASE"/>
    <property type="match status" value="1"/>
</dbReference>
<dbReference type="NCBIfam" id="TIGR00229">
    <property type="entry name" value="sensory_box"/>
    <property type="match status" value="1"/>
</dbReference>
<dbReference type="Pfam" id="PF13426">
    <property type="entry name" value="PAS_9"/>
    <property type="match status" value="2"/>
</dbReference>
<dbReference type="Proteomes" id="UP000193355">
    <property type="component" value="Unassembled WGS sequence"/>
</dbReference>
<dbReference type="InterPro" id="IPR000014">
    <property type="entry name" value="PAS"/>
</dbReference>
<accession>A0A1X7KIB6</accession>